<organism evidence="1 2">
    <name type="scientific">Nitrospirillum amazonense</name>
    <dbReference type="NCBI Taxonomy" id="28077"/>
    <lineage>
        <taxon>Bacteria</taxon>
        <taxon>Pseudomonadati</taxon>
        <taxon>Pseudomonadota</taxon>
        <taxon>Alphaproteobacteria</taxon>
        <taxon>Rhodospirillales</taxon>
        <taxon>Azospirillaceae</taxon>
        <taxon>Nitrospirillum</taxon>
    </lineage>
</organism>
<protein>
    <recommendedName>
        <fullName evidence="3">Restriction endonuclease</fullName>
    </recommendedName>
</protein>
<proteinExistence type="predicted"/>
<name>A0A560JF91_9PROT</name>
<dbReference type="RefSeq" id="WP_145612619.1">
    <property type="nucleotide sequence ID" value="NZ_VITV01000008.1"/>
</dbReference>
<dbReference type="InterPro" id="IPR011335">
    <property type="entry name" value="Restrct_endonuc-II-like"/>
</dbReference>
<comment type="caution">
    <text evidence="1">The sequence shown here is derived from an EMBL/GenBank/DDBJ whole genome shotgun (WGS) entry which is preliminary data.</text>
</comment>
<dbReference type="EMBL" id="VITV01000008">
    <property type="protein sequence ID" value="TWB69873.1"/>
    <property type="molecule type" value="Genomic_DNA"/>
</dbReference>
<dbReference type="AlphaFoldDB" id="A0A560JF91"/>
<dbReference type="Proteomes" id="UP000320516">
    <property type="component" value="Unassembled WGS sequence"/>
</dbReference>
<evidence type="ECO:0000313" key="2">
    <source>
        <dbReference type="Proteomes" id="UP000320516"/>
    </source>
</evidence>
<sequence>MDAREYERAVLERVRLNWQSPEYEVVHDIHLKGLKTKVSRQIDGAVFRRGSRVPILIIEAKKHNRPVDITVAGATIALVQDIGGIPTVMISTSGFSLAAKNHLNCEGISQFIVTVDEAEGLRWIPSLKGIFQVDHEFKIAASHLVEAIRKHDIEKFYDENLPYEEWIDVITAGLTLFESSAVGILSNIAAHHRDDGHRFNAIKILSAYGYLDFGKIEAMMAAEQDPDNLEYLNSLLER</sequence>
<evidence type="ECO:0000313" key="1">
    <source>
        <dbReference type="EMBL" id="TWB69873.1"/>
    </source>
</evidence>
<reference evidence="1 2" key="1">
    <citation type="submission" date="2019-06" db="EMBL/GenBank/DDBJ databases">
        <title>Genomic Encyclopedia of Type Strains, Phase IV (KMG-V): Genome sequencing to study the core and pangenomes of soil and plant-associated prokaryotes.</title>
        <authorList>
            <person name="Whitman W."/>
        </authorList>
    </citation>
    <scope>NUCLEOTIDE SEQUENCE [LARGE SCALE GENOMIC DNA]</scope>
    <source>
        <strain evidence="1 2">BR 12005</strain>
    </source>
</reference>
<evidence type="ECO:0008006" key="3">
    <source>
        <dbReference type="Google" id="ProtNLM"/>
    </source>
</evidence>
<gene>
    <name evidence="1" type="ORF">FBZ87_108163</name>
</gene>
<accession>A0A560JF91</accession>
<dbReference type="SUPFAM" id="SSF52980">
    <property type="entry name" value="Restriction endonuclease-like"/>
    <property type="match status" value="1"/>
</dbReference>